<proteinExistence type="predicted"/>
<dbReference type="Proteomes" id="UP000242015">
    <property type="component" value="Unassembled WGS sequence"/>
</dbReference>
<sequence>MLVLFYKFSHAFLTTQRMAGYVATFGNLSYASSTSGVTFVSVRAMDQTPILINEVVRRIIQVLFTLSIVWPRLLEPRKVLRGSLNVDRRRNG</sequence>
<organism evidence="1 2">
    <name type="scientific">Candidatus Marsarchaeota G2 archaeon BE_D</name>
    <dbReference type="NCBI Taxonomy" id="1978158"/>
    <lineage>
        <taxon>Archaea</taxon>
        <taxon>Candidatus Marsarchaeota</taxon>
        <taxon>Candidatus Marsarchaeota group 2</taxon>
    </lineage>
</organism>
<protein>
    <submittedName>
        <fullName evidence="1">Uncharacterized protein</fullName>
    </submittedName>
</protein>
<dbReference type="AlphaFoldDB" id="A0A2R6BYK9"/>
<gene>
    <name evidence="1" type="ORF">B9Q04_19925</name>
</gene>
<dbReference type="EMBL" id="NEXF01000742">
    <property type="protein sequence ID" value="PSO03730.1"/>
    <property type="molecule type" value="Genomic_DNA"/>
</dbReference>
<accession>A0A2R6BYK9</accession>
<evidence type="ECO:0000313" key="1">
    <source>
        <dbReference type="EMBL" id="PSO03730.1"/>
    </source>
</evidence>
<reference evidence="1 2" key="1">
    <citation type="submission" date="2017-04" db="EMBL/GenBank/DDBJ databases">
        <title>Novel microbial lineages endemic to geothermal iron-oxide mats fill important gaps in the evolutionary history of Archaea.</title>
        <authorList>
            <person name="Jay Z.J."/>
            <person name="Beam J.P."/>
            <person name="Dlakic M."/>
            <person name="Rusch D.B."/>
            <person name="Kozubal M.A."/>
            <person name="Inskeep W.P."/>
        </authorList>
    </citation>
    <scope>NUCLEOTIDE SEQUENCE [LARGE SCALE GENOMIC DNA]</scope>
    <source>
        <strain evidence="1">BE_D</strain>
    </source>
</reference>
<comment type="caution">
    <text evidence="1">The sequence shown here is derived from an EMBL/GenBank/DDBJ whole genome shotgun (WGS) entry which is preliminary data.</text>
</comment>
<name>A0A2R6BYK9_9ARCH</name>
<evidence type="ECO:0000313" key="2">
    <source>
        <dbReference type="Proteomes" id="UP000242015"/>
    </source>
</evidence>